<protein>
    <recommendedName>
        <fullName evidence="3">Conserved oligomeric Golgi complex subunit 4</fullName>
    </recommendedName>
    <alternativeName>
        <fullName evidence="8">Component of oligomeric Golgi complex 4</fullName>
    </alternativeName>
</protein>
<keyword evidence="11" id="KW-1185">Reference proteome</keyword>
<keyword evidence="6" id="KW-0333">Golgi apparatus</keyword>
<dbReference type="Pfam" id="PF20662">
    <property type="entry name" value="COG4_C"/>
    <property type="match status" value="1"/>
</dbReference>
<dbReference type="GO" id="GO:0000139">
    <property type="term" value="C:Golgi membrane"/>
    <property type="evidence" value="ECO:0007669"/>
    <property type="project" value="UniProtKB-SubCell"/>
</dbReference>
<evidence type="ECO:0000256" key="1">
    <source>
        <dbReference type="ARBA" id="ARBA00004395"/>
    </source>
</evidence>
<evidence type="ECO:0000256" key="7">
    <source>
        <dbReference type="ARBA" id="ARBA00023136"/>
    </source>
</evidence>
<comment type="subcellular location">
    <subcellularLocation>
        <location evidence="1">Golgi apparatus membrane</location>
        <topology evidence="1">Peripheral membrane protein</topology>
    </subcellularLocation>
</comment>
<keyword evidence="4" id="KW-0813">Transport</keyword>
<gene>
    <name evidence="10" type="primary">COG4</name>
    <name evidence="10" type="ORF">MNAN1_001848</name>
</gene>
<dbReference type="InterPro" id="IPR013167">
    <property type="entry name" value="COG4_M"/>
</dbReference>
<evidence type="ECO:0000313" key="11">
    <source>
        <dbReference type="Proteomes" id="UP001213623"/>
    </source>
</evidence>
<dbReference type="Gene3D" id="1.20.58.1970">
    <property type="match status" value="1"/>
</dbReference>
<evidence type="ECO:0000256" key="5">
    <source>
        <dbReference type="ARBA" id="ARBA00022927"/>
    </source>
</evidence>
<organism evidence="10 11">
    <name type="scientific">Malassezia nana</name>
    <dbReference type="NCBI Taxonomy" id="180528"/>
    <lineage>
        <taxon>Eukaryota</taxon>
        <taxon>Fungi</taxon>
        <taxon>Dikarya</taxon>
        <taxon>Basidiomycota</taxon>
        <taxon>Ustilaginomycotina</taxon>
        <taxon>Malasseziomycetes</taxon>
        <taxon>Malasseziales</taxon>
        <taxon>Malasseziaceae</taxon>
        <taxon>Malassezia</taxon>
    </lineage>
</organism>
<dbReference type="InterPro" id="IPR048680">
    <property type="entry name" value="COG4_N"/>
</dbReference>
<accession>A0AAF0J2F1</accession>
<evidence type="ECO:0000259" key="9">
    <source>
        <dbReference type="SMART" id="SM00762"/>
    </source>
</evidence>
<dbReference type="GO" id="GO:0015031">
    <property type="term" value="P:protein transport"/>
    <property type="evidence" value="ECO:0007669"/>
    <property type="project" value="UniProtKB-KW"/>
</dbReference>
<proteinExistence type="inferred from homology"/>
<evidence type="ECO:0000256" key="6">
    <source>
        <dbReference type="ARBA" id="ARBA00023034"/>
    </source>
</evidence>
<keyword evidence="7" id="KW-0472">Membrane</keyword>
<evidence type="ECO:0000313" key="10">
    <source>
        <dbReference type="EMBL" id="WFD26859.1"/>
    </source>
</evidence>
<dbReference type="PANTHER" id="PTHR24016:SF0">
    <property type="entry name" value="CONSERVED OLIGOMERIC GOLGI COMPLEX SUBUNIT 4"/>
    <property type="match status" value="1"/>
</dbReference>
<dbReference type="Pfam" id="PF08318">
    <property type="entry name" value="COG4_m"/>
    <property type="match status" value="1"/>
</dbReference>
<dbReference type="PANTHER" id="PTHR24016">
    <property type="entry name" value="CONSERVED OLIGOMERIC GOLGI COMPLEX SUBUNIT 4"/>
    <property type="match status" value="1"/>
</dbReference>
<dbReference type="SMART" id="SM00762">
    <property type="entry name" value="Cog4"/>
    <property type="match status" value="1"/>
</dbReference>
<evidence type="ECO:0000256" key="4">
    <source>
        <dbReference type="ARBA" id="ARBA00022448"/>
    </source>
</evidence>
<dbReference type="Pfam" id="PF20663">
    <property type="entry name" value="COG4_N"/>
    <property type="match status" value="1"/>
</dbReference>
<feature type="domain" description="COG4 transport protein middle alpha-helical bundle" evidence="9">
    <location>
        <begin position="159"/>
        <end position="488"/>
    </location>
</feature>
<dbReference type="InterPro" id="IPR048684">
    <property type="entry name" value="COG4_C"/>
</dbReference>
<keyword evidence="5" id="KW-0653">Protein transport</keyword>
<reference evidence="10" key="1">
    <citation type="submission" date="2023-03" db="EMBL/GenBank/DDBJ databases">
        <title>Mating type loci evolution in Malassezia.</title>
        <authorList>
            <person name="Coelho M.A."/>
        </authorList>
    </citation>
    <scope>NUCLEOTIDE SEQUENCE</scope>
    <source>
        <strain evidence="10">CBS 9557</strain>
    </source>
</reference>
<dbReference type="InterPro" id="IPR048682">
    <property type="entry name" value="COG4"/>
</dbReference>
<evidence type="ECO:0000256" key="3">
    <source>
        <dbReference type="ARBA" id="ARBA00020975"/>
    </source>
</evidence>
<sequence length="753" mass="84083">MGTAAEGVHSALAELDAAQQAREKRRSSMMEEARHQIGAMHSHIDAHVMPVLHAASAQTQELSQRFEPVARVADALHSDMYALHEEKKRIECAIDWCTEAMTLRAAIAGLADGLERLDWDACVQHCRAAQGVREAVLHCAFSKMVVPSAMFPDAPASTLQALRGQFLDKLRRHFEHYTQERNEQEATRFLGYFAAIDAHWEGLQVYSNLVRSLLAAHQRDLHERLASPKMSPMFHATLWTALFEHLAVFISKHQPVVDRLLSGPGHPDFAEGVLPELARIWTALGQDILGAWRQHRQVAHLLAQAHNATFPILDHIRKTPFVAGRIFGTDDPRSSGGRASPASRPATPVAAQTASLLPVEHLLSECASLGAQWALFSQFLYRSMGASAAQAQTAALNEALQTCWSSEYVPLQLFALRSSIQQVHKLDMPDLQARPYSSSLPDDMFFALRTVWTRGLSTSSLPLVEELFDQALKIVESDYLEMIVLRMDACRRTLNLPGLVEGPRRSAAAREVRAVMCIYLNALDISALYAERLMADVSHPSFLEPYFDAEPRGSEPSDLARAQSAVALLEGLVSKLRSALDFEMQELFATLIEARLRPLVAEALRHVDYMLEEESFAQAEGVLNRISAAWDLLIHRYRDQLTEGNYALLFQAAVDMLANEWERVVSSLTFTELGALRFDKDLRSVLSFMADHTPWGIRDQFLRLQQISYVLNMDEDELEAMDVYEAGVSAGVTWQLSAAEVQSIRAQRQSITS</sequence>
<evidence type="ECO:0000256" key="8">
    <source>
        <dbReference type="ARBA" id="ARBA00031340"/>
    </source>
</evidence>
<evidence type="ECO:0000256" key="2">
    <source>
        <dbReference type="ARBA" id="ARBA00009215"/>
    </source>
</evidence>
<dbReference type="Proteomes" id="UP001213623">
    <property type="component" value="Chromosome 3"/>
</dbReference>
<dbReference type="AlphaFoldDB" id="A0AAF0J2F1"/>
<dbReference type="EMBL" id="CP119894">
    <property type="protein sequence ID" value="WFD26859.1"/>
    <property type="molecule type" value="Genomic_DNA"/>
</dbReference>
<comment type="similarity">
    <text evidence="2">Belongs to the COG4 family.</text>
</comment>
<name>A0AAF0J2F1_9BASI</name>